<feature type="domain" description="Inosine/uridine-preferring nucleoside hydrolase" evidence="5">
    <location>
        <begin position="45"/>
        <end position="371"/>
    </location>
</feature>
<dbReference type="AlphaFoldDB" id="A0A2P5ICJ3"/>
<dbReference type="EMBL" id="MAVT02000063">
    <property type="protein sequence ID" value="POS80230.1"/>
    <property type="molecule type" value="Genomic_DNA"/>
</dbReference>
<dbReference type="Gene3D" id="3.90.245.10">
    <property type="entry name" value="Ribonucleoside hydrolase-like"/>
    <property type="match status" value="1"/>
</dbReference>
<evidence type="ECO:0000259" key="5">
    <source>
        <dbReference type="Pfam" id="PF01156"/>
    </source>
</evidence>
<keyword evidence="3" id="KW-0326">Glycosidase</keyword>
<dbReference type="STRING" id="158607.A0A2P5ICJ3"/>
<dbReference type="PANTHER" id="PTHR12304">
    <property type="entry name" value="INOSINE-URIDINE PREFERRING NUCLEOSIDE HYDROLASE"/>
    <property type="match status" value="1"/>
</dbReference>
<feature type="chain" id="PRO_5015111554" description="Inosine/uridine-preferring nucleoside hydrolase domain-containing protein" evidence="4">
    <location>
        <begin position="17"/>
        <end position="389"/>
    </location>
</feature>
<evidence type="ECO:0000256" key="4">
    <source>
        <dbReference type="SAM" id="SignalP"/>
    </source>
</evidence>
<keyword evidence="7" id="KW-1185">Reference proteome</keyword>
<dbReference type="GO" id="GO:0006152">
    <property type="term" value="P:purine nucleoside catabolic process"/>
    <property type="evidence" value="ECO:0007669"/>
    <property type="project" value="TreeGrafter"/>
</dbReference>
<evidence type="ECO:0000256" key="1">
    <source>
        <dbReference type="ARBA" id="ARBA00009176"/>
    </source>
</evidence>
<dbReference type="GO" id="GO:0008477">
    <property type="term" value="F:purine nucleosidase activity"/>
    <property type="evidence" value="ECO:0007669"/>
    <property type="project" value="TreeGrafter"/>
</dbReference>
<accession>A0A2P5ICJ3</accession>
<comment type="similarity">
    <text evidence="1">Belongs to the IUNH family.</text>
</comment>
<dbReference type="InterPro" id="IPR023186">
    <property type="entry name" value="IUNH"/>
</dbReference>
<dbReference type="PANTHER" id="PTHR12304:SF25">
    <property type="entry name" value="INOSINE_URIDINE-PREFERRING NUCLEOSIDE HYDROLASE DOMAIN-CONTAINING PROTEIN"/>
    <property type="match status" value="1"/>
</dbReference>
<name>A0A2P5ICJ3_DIAHE</name>
<comment type="caution">
    <text evidence="6">The sequence shown here is derived from an EMBL/GenBank/DDBJ whole genome shotgun (WGS) entry which is preliminary data.</text>
</comment>
<evidence type="ECO:0000256" key="2">
    <source>
        <dbReference type="ARBA" id="ARBA00022801"/>
    </source>
</evidence>
<protein>
    <recommendedName>
        <fullName evidence="5">Inosine/uridine-preferring nucleoside hydrolase domain-containing protein</fullName>
    </recommendedName>
</protein>
<dbReference type="GO" id="GO:0005829">
    <property type="term" value="C:cytosol"/>
    <property type="evidence" value="ECO:0007669"/>
    <property type="project" value="TreeGrafter"/>
</dbReference>
<organism evidence="6 7">
    <name type="scientific">Diaporthe helianthi</name>
    <dbReference type="NCBI Taxonomy" id="158607"/>
    <lineage>
        <taxon>Eukaryota</taxon>
        <taxon>Fungi</taxon>
        <taxon>Dikarya</taxon>
        <taxon>Ascomycota</taxon>
        <taxon>Pezizomycotina</taxon>
        <taxon>Sordariomycetes</taxon>
        <taxon>Sordariomycetidae</taxon>
        <taxon>Diaporthales</taxon>
        <taxon>Diaporthaceae</taxon>
        <taxon>Diaporthe</taxon>
    </lineage>
</organism>
<keyword evidence="4" id="KW-0732">Signal</keyword>
<evidence type="ECO:0000256" key="3">
    <source>
        <dbReference type="ARBA" id="ARBA00023295"/>
    </source>
</evidence>
<gene>
    <name evidence="6" type="ORF">DHEL01_v201389</name>
</gene>
<reference evidence="6" key="1">
    <citation type="submission" date="2017-09" db="EMBL/GenBank/DDBJ databases">
        <title>Polyketide synthases of a Diaporthe helianthi virulent isolate.</title>
        <authorList>
            <person name="Baroncelli R."/>
        </authorList>
    </citation>
    <scope>NUCLEOTIDE SEQUENCE [LARGE SCALE GENOMIC DNA]</scope>
    <source>
        <strain evidence="6">7/96</strain>
    </source>
</reference>
<dbReference type="InParanoid" id="A0A2P5ICJ3"/>
<dbReference type="Pfam" id="PF01156">
    <property type="entry name" value="IU_nuc_hydro"/>
    <property type="match status" value="1"/>
</dbReference>
<dbReference type="SUPFAM" id="SSF53590">
    <property type="entry name" value="Nucleoside hydrolase"/>
    <property type="match status" value="1"/>
</dbReference>
<dbReference type="OrthoDB" id="432381at2759"/>
<evidence type="ECO:0000313" key="7">
    <source>
        <dbReference type="Proteomes" id="UP000094444"/>
    </source>
</evidence>
<feature type="signal peptide" evidence="4">
    <location>
        <begin position="1"/>
        <end position="16"/>
    </location>
</feature>
<evidence type="ECO:0000313" key="6">
    <source>
        <dbReference type="EMBL" id="POS80230.1"/>
    </source>
</evidence>
<proteinExistence type="inferred from homology"/>
<keyword evidence="2" id="KW-0378">Hydrolase</keyword>
<dbReference type="InterPro" id="IPR036452">
    <property type="entry name" value="Ribo_hydro-like"/>
</dbReference>
<dbReference type="InterPro" id="IPR001910">
    <property type="entry name" value="Inosine/uridine_hydrolase_dom"/>
</dbReference>
<sequence>MKTTLFFLGLASVATAAPRKDGFQQAEHVANALGARNVSTTGTKIILDNDWNTAGFIPYLLALEAGWDVLGLVGDTGDSWALQTSLHGLATLEAGDLSSCIPVYKGSDYPLVNTPELFQEWENLHGDLPWQGAFAPENLTAEALGNNPTSGDPAKIVKAAFHEGFPRGTLAGNNSAAWMVEQVRKYPGQVMISSGGALTNIALAVRLDPEFASLAKGLVVMGGYLDVTLLQTSGSVLQADLSSDINFKIDPEGAKIALTADFPSITIVSNAANQVMSTQDFLDEVYEVQTPYTKLFHEYYGTEFPFWDETAMFSVLESSNVLNSTAFYLDVDVSYASPYYGNIIGYQEALKPRAQNLQKVNFISEIDSNKLKTTMKHALQYPKTCSDLA</sequence>
<dbReference type="Proteomes" id="UP000094444">
    <property type="component" value="Unassembled WGS sequence"/>
</dbReference>